<keyword evidence="3" id="KW-1185">Reference proteome</keyword>
<evidence type="ECO:0000313" key="3">
    <source>
        <dbReference type="Proteomes" id="UP001068021"/>
    </source>
</evidence>
<dbReference type="EMBL" id="JAPVES010000024">
    <property type="protein sequence ID" value="MCZ3371270.1"/>
    <property type="molecule type" value="Genomic_DNA"/>
</dbReference>
<dbReference type="RefSeq" id="WP_245611196.1">
    <property type="nucleotide sequence ID" value="NZ_JAPVER010000020.1"/>
</dbReference>
<organism evidence="1 3">
    <name type="scientific">Methanobacterium veterum</name>
    <dbReference type="NCBI Taxonomy" id="408577"/>
    <lineage>
        <taxon>Archaea</taxon>
        <taxon>Methanobacteriati</taxon>
        <taxon>Methanobacteriota</taxon>
        <taxon>Methanomada group</taxon>
        <taxon>Methanobacteria</taxon>
        <taxon>Methanobacteriales</taxon>
        <taxon>Methanobacteriaceae</taxon>
        <taxon>Methanobacterium</taxon>
    </lineage>
</organism>
<comment type="caution">
    <text evidence="1">The sequence shown here is derived from an EMBL/GenBank/DDBJ whole genome shotgun (WGS) entry which is preliminary data.</text>
</comment>
<sequence>MEKMVVENAMKIIKKLKGVLDVQELSEEDKKALLEIESNRKGDMIPVVNTGLEECMKKDFYLAVLKNMEFRSPPIPTVLLVTDKGRILGKELILPHEKEKYQNRKDAYFLSPEFVIFKPDESTRGMQKEKEFFLLPPVPFPELEDIAGIFDVVSCSPSTEGDSYLKDKYGYPQDPHIATILVGFSSKR</sequence>
<name>A0A9E5A0A3_9EURY</name>
<dbReference type="Proteomes" id="UP001068021">
    <property type="component" value="Unassembled WGS sequence"/>
</dbReference>
<dbReference type="AlphaFoldDB" id="A0A9E5A0A3"/>
<evidence type="ECO:0000313" key="2">
    <source>
        <dbReference type="EMBL" id="MCZ3371270.1"/>
    </source>
</evidence>
<dbReference type="Proteomes" id="UP001074446">
    <property type="component" value="Unassembled WGS sequence"/>
</dbReference>
<evidence type="ECO:0000313" key="1">
    <source>
        <dbReference type="EMBL" id="MCZ3365805.1"/>
    </source>
</evidence>
<reference evidence="1" key="1">
    <citation type="submission" date="2022-12" db="EMBL/GenBank/DDBJ databases">
        <title>Reclassification of two methanogenic archaea species isolated from the Kolyma lowland permafrost.</title>
        <authorList>
            <person name="Trubitsyn V.E."/>
            <person name="Rivkina E.M."/>
            <person name="Shcherbakova V.A."/>
        </authorList>
    </citation>
    <scope>NUCLEOTIDE SEQUENCE</scope>
    <source>
        <strain evidence="1">M2</strain>
        <strain evidence="2">MK4</strain>
    </source>
</reference>
<proteinExistence type="predicted"/>
<dbReference type="EMBL" id="JAPVER010000020">
    <property type="protein sequence ID" value="MCZ3365805.1"/>
    <property type="molecule type" value="Genomic_DNA"/>
</dbReference>
<accession>A0A9E5A0A3</accession>
<gene>
    <name evidence="2" type="ORF">O3H35_01320</name>
    <name evidence="1" type="ORF">O3H54_07900</name>
</gene>
<protein>
    <submittedName>
        <fullName evidence="1">Uncharacterized protein</fullName>
    </submittedName>
</protein>